<evidence type="ECO:0000259" key="3">
    <source>
        <dbReference type="PROSITE" id="PS51186"/>
    </source>
</evidence>
<name>A0A0G3C0A9_9BURK</name>
<dbReference type="AlphaFoldDB" id="A0A0G3C0A9"/>
<dbReference type="PANTHER" id="PTHR43877:SF2">
    <property type="entry name" value="AMINOALKYLPHOSPHONATE N-ACETYLTRANSFERASE-RELATED"/>
    <property type="match status" value="1"/>
</dbReference>
<dbReference type="Pfam" id="PF00583">
    <property type="entry name" value="Acetyltransf_1"/>
    <property type="match status" value="1"/>
</dbReference>
<proteinExistence type="predicted"/>
<dbReference type="GO" id="GO:0016747">
    <property type="term" value="F:acyltransferase activity, transferring groups other than amino-acyl groups"/>
    <property type="evidence" value="ECO:0007669"/>
    <property type="project" value="InterPro"/>
</dbReference>
<dbReference type="InterPro" id="IPR016181">
    <property type="entry name" value="Acyl_CoA_acyltransferase"/>
</dbReference>
<reference evidence="4 5" key="1">
    <citation type="submission" date="2015-05" db="EMBL/GenBank/DDBJ databases">
        <authorList>
            <person name="Tang B."/>
            <person name="Yu Y."/>
        </authorList>
    </citation>
    <scope>NUCLEOTIDE SEQUENCE [LARGE SCALE GENOMIC DNA]</scope>
    <source>
        <strain evidence="4 5">DSM 7029</strain>
    </source>
</reference>
<evidence type="ECO:0000313" key="5">
    <source>
        <dbReference type="Proteomes" id="UP000035352"/>
    </source>
</evidence>
<keyword evidence="5" id="KW-1185">Reference proteome</keyword>
<dbReference type="STRING" id="413882.AAW51_5524"/>
<dbReference type="RefSeq" id="WP_047197170.1">
    <property type="nucleotide sequence ID" value="NZ_CP011371.1"/>
</dbReference>
<dbReference type="SUPFAM" id="SSF55729">
    <property type="entry name" value="Acyl-CoA N-acyltransferases (Nat)"/>
    <property type="match status" value="1"/>
</dbReference>
<organism evidence="4 5">
    <name type="scientific">Caldimonas brevitalea</name>
    <dbReference type="NCBI Taxonomy" id="413882"/>
    <lineage>
        <taxon>Bacteria</taxon>
        <taxon>Pseudomonadati</taxon>
        <taxon>Pseudomonadota</taxon>
        <taxon>Betaproteobacteria</taxon>
        <taxon>Burkholderiales</taxon>
        <taxon>Sphaerotilaceae</taxon>
        <taxon>Caldimonas</taxon>
    </lineage>
</organism>
<accession>A0A0G3C0A9</accession>
<sequence>MLTRDFPLTLLSRTEDAGLNAAAPPEQRWVDGWLVRYNAGKAKRGRCINALAAGQLPLAQRLSLCAEIYRAAQLPLIVRVTPFSAPADLDTQLAHLGLPRFEDTRVMVLARGMRSGADEPPRVEAVDCQTFAEVVGELRGSPVAQRRAHAERLRHAPVPLRGFVLRDADHQVVACGQYTLESTMAGLYDIVTAERARNQGWATRLCTQLLQQASADGARSAYLQVDADNHAARALYHRIGFRDAYAYHYRGENRLPPSGAAALSPPAHTTA</sequence>
<dbReference type="Gene3D" id="3.40.630.30">
    <property type="match status" value="1"/>
</dbReference>
<dbReference type="KEGG" id="pbh:AAW51_5524"/>
<dbReference type="InterPro" id="IPR000182">
    <property type="entry name" value="GNAT_dom"/>
</dbReference>
<dbReference type="EMBL" id="CP011371">
    <property type="protein sequence ID" value="AKJ32215.1"/>
    <property type="molecule type" value="Genomic_DNA"/>
</dbReference>
<protein>
    <submittedName>
        <fullName evidence="4">Acetyltransferase</fullName>
    </submittedName>
</protein>
<dbReference type="CDD" id="cd04301">
    <property type="entry name" value="NAT_SF"/>
    <property type="match status" value="1"/>
</dbReference>
<feature type="domain" description="N-acetyltransferase" evidence="3">
    <location>
        <begin position="108"/>
        <end position="258"/>
    </location>
</feature>
<dbReference type="InterPro" id="IPR050832">
    <property type="entry name" value="Bact_Acetyltransf"/>
</dbReference>
<evidence type="ECO:0000313" key="4">
    <source>
        <dbReference type="EMBL" id="AKJ32215.1"/>
    </source>
</evidence>
<dbReference type="PANTHER" id="PTHR43877">
    <property type="entry name" value="AMINOALKYLPHOSPHONATE N-ACETYLTRANSFERASE-RELATED-RELATED"/>
    <property type="match status" value="1"/>
</dbReference>
<dbReference type="Proteomes" id="UP000035352">
    <property type="component" value="Chromosome"/>
</dbReference>
<keyword evidence="2" id="KW-0012">Acyltransferase</keyword>
<dbReference type="PROSITE" id="PS51186">
    <property type="entry name" value="GNAT"/>
    <property type="match status" value="1"/>
</dbReference>
<evidence type="ECO:0000256" key="1">
    <source>
        <dbReference type="ARBA" id="ARBA00022679"/>
    </source>
</evidence>
<evidence type="ECO:0000256" key="2">
    <source>
        <dbReference type="ARBA" id="ARBA00023315"/>
    </source>
</evidence>
<gene>
    <name evidence="4" type="ORF">AAW51_5524</name>
</gene>
<keyword evidence="1 4" id="KW-0808">Transferase</keyword>
<dbReference type="OrthoDB" id="9805924at2"/>